<feature type="domain" description="Immunity protein 30" evidence="1">
    <location>
        <begin position="27"/>
        <end position="111"/>
    </location>
</feature>
<gene>
    <name evidence="2" type="ORF">H2Z84_21035</name>
</gene>
<dbReference type="AlphaFoldDB" id="A0A838Y847"/>
<sequence>MNAKYDNELQTLRREIETGGARTLVIDACVDVLLAEGGKSLAADLLSMLSDKAEYDEGMFTLVHAAESLDVAPYVSYVSALLSVFPALFTSSPRWASIILMRVINGDASRHELVRQLRSAPAPVKESVRVMCARINEVSPEFLSKTVPVTLAAA</sequence>
<name>A0A838Y847_9NEIS</name>
<evidence type="ECO:0000259" key="1">
    <source>
        <dbReference type="Pfam" id="PF15565"/>
    </source>
</evidence>
<evidence type="ECO:0000313" key="3">
    <source>
        <dbReference type="Proteomes" id="UP000545606"/>
    </source>
</evidence>
<comment type="caution">
    <text evidence="2">The sequence shown here is derived from an EMBL/GenBank/DDBJ whole genome shotgun (WGS) entry which is preliminary data.</text>
</comment>
<dbReference type="RefSeq" id="WP_181837729.1">
    <property type="nucleotide sequence ID" value="NZ_JACERN010000048.1"/>
</dbReference>
<accession>A0A838Y847</accession>
<protein>
    <recommendedName>
        <fullName evidence="1">Immunity protein 30 domain-containing protein</fullName>
    </recommendedName>
</protein>
<dbReference type="Proteomes" id="UP000545606">
    <property type="component" value="Unassembled WGS sequence"/>
</dbReference>
<dbReference type="EMBL" id="JACERN010000048">
    <property type="protein sequence ID" value="MBA4710866.1"/>
    <property type="molecule type" value="Genomic_DNA"/>
</dbReference>
<dbReference type="InterPro" id="IPR029084">
    <property type="entry name" value="Imm30"/>
</dbReference>
<organism evidence="2 3">
    <name type="scientific">Aquitalea aquatica</name>
    <dbReference type="NCBI Taxonomy" id="3044273"/>
    <lineage>
        <taxon>Bacteria</taxon>
        <taxon>Pseudomonadati</taxon>
        <taxon>Pseudomonadota</taxon>
        <taxon>Betaproteobacteria</taxon>
        <taxon>Neisseriales</taxon>
        <taxon>Chromobacteriaceae</taxon>
        <taxon>Aquitalea</taxon>
    </lineage>
</organism>
<dbReference type="Pfam" id="PF15565">
    <property type="entry name" value="Imm30"/>
    <property type="match status" value="1"/>
</dbReference>
<reference evidence="2 3" key="1">
    <citation type="submission" date="2020-07" db="EMBL/GenBank/DDBJ databases">
        <title>Draft genome sequence of violacein-producing bacteria and related species.</title>
        <authorList>
            <person name="Wilson H.S."/>
            <person name="De Leon M.E."/>
        </authorList>
    </citation>
    <scope>NUCLEOTIDE SEQUENCE [LARGE SCALE GENOMIC DNA]</scope>
    <source>
        <strain evidence="2 3">HSC-21Su07</strain>
    </source>
</reference>
<proteinExistence type="predicted"/>
<keyword evidence="3" id="KW-1185">Reference proteome</keyword>
<evidence type="ECO:0000313" key="2">
    <source>
        <dbReference type="EMBL" id="MBA4710866.1"/>
    </source>
</evidence>